<dbReference type="Pfam" id="PF04389">
    <property type="entry name" value="Peptidase_M28"/>
    <property type="match status" value="1"/>
</dbReference>
<reference evidence="2" key="1">
    <citation type="submission" date="2023-01" db="EMBL/GenBank/DDBJ databases">
        <title>Human gut microbiome strain richness.</title>
        <authorList>
            <person name="Chen-Liaw A."/>
        </authorList>
    </citation>
    <scope>NUCLEOTIDE SEQUENCE</scope>
    <source>
        <strain evidence="2">B1_m1001713B170214d0_201011</strain>
    </source>
</reference>
<dbReference type="PANTHER" id="PTHR10404">
    <property type="entry name" value="N-ACETYLATED-ALPHA-LINKED ACIDIC DIPEPTIDASE"/>
    <property type="match status" value="1"/>
</dbReference>
<feature type="domain" description="Peptidase M28" evidence="1">
    <location>
        <begin position="219"/>
        <end position="412"/>
    </location>
</feature>
<comment type="caution">
    <text evidence="2">The sequence shown here is derived from an EMBL/GenBank/DDBJ whole genome shotgun (WGS) entry which is preliminary data.</text>
</comment>
<proteinExistence type="predicted"/>
<evidence type="ECO:0000313" key="2">
    <source>
        <dbReference type="EMBL" id="MDB1999119.1"/>
    </source>
</evidence>
<name>A0AAW6AQJ4_CLOSY</name>
<dbReference type="InterPro" id="IPR007484">
    <property type="entry name" value="Peptidase_M28"/>
</dbReference>
<dbReference type="SUPFAM" id="SSF52025">
    <property type="entry name" value="PA domain"/>
    <property type="match status" value="1"/>
</dbReference>
<evidence type="ECO:0000259" key="1">
    <source>
        <dbReference type="Pfam" id="PF04389"/>
    </source>
</evidence>
<sequence>MSEFYYLNELSLENLMGFTEKISGWQRFSGTEEELEAFRYMEKTLRSFGYRTELVLHDAYISLPVSSRLILGGKEVPSQTHSMVPSTGSGGVEGEVVYISQEMLAGMKEQSCAGKIVAFDGRAVFGKVKSARFLGAVGMLCIQEEPVRECIPSGAWGSPDRTSRDLYPQIPIVSVPEKEGTMLRKNREKPLRAVIETSVDTGWRKIPCLTAQLDAPVETEEFVMFSGHLDSWYYGAIDNGTVNAAQLEIARIAAKNREYLRHNFRIVNFSGHSHGRYAGSAWYADEHWMELHEHCIININADSIGGKNASDITKSMVMPETAGLAKEIIYKLTGVEFIGMRCKRAADQSFWNCGVSSAFASFSRQPKVRQEDGSFSSGKGNAELGWWWHTPEDTMANVDPENFKRDASVFCTYIMEFLTREAIPLDFAKTAEEISVTLKSWAKRAEGRFDLSHEIKMSEELLHKLKTVPSDDKSENTLKMALGRILVPLLYTTGDIYKNDEAGEYPLLPSLMLLEELAQTEQGSEEAMKLGIEITRKRNFIADSLNRALKLFAGR</sequence>
<dbReference type="GeneID" id="57967170"/>
<organism evidence="2 3">
    <name type="scientific">Clostridium symbiosum</name>
    <name type="common">Bacteroides symbiosus</name>
    <dbReference type="NCBI Taxonomy" id="1512"/>
    <lineage>
        <taxon>Bacteria</taxon>
        <taxon>Bacillati</taxon>
        <taxon>Bacillota</taxon>
        <taxon>Clostridia</taxon>
        <taxon>Lachnospirales</taxon>
        <taxon>Lachnospiraceae</taxon>
        <taxon>Otoolea</taxon>
    </lineage>
</organism>
<evidence type="ECO:0000313" key="3">
    <source>
        <dbReference type="Proteomes" id="UP001300871"/>
    </source>
</evidence>
<dbReference type="SUPFAM" id="SSF53187">
    <property type="entry name" value="Zn-dependent exopeptidases"/>
    <property type="match status" value="1"/>
</dbReference>
<dbReference type="EMBL" id="JAQLGM010000004">
    <property type="protein sequence ID" value="MDB1999119.1"/>
    <property type="molecule type" value="Genomic_DNA"/>
</dbReference>
<dbReference type="Gene3D" id="3.40.630.10">
    <property type="entry name" value="Zn peptidases"/>
    <property type="match status" value="1"/>
</dbReference>
<dbReference type="Gene3D" id="3.50.30.30">
    <property type="match status" value="1"/>
</dbReference>
<dbReference type="AlphaFoldDB" id="A0AAW6AQJ4"/>
<gene>
    <name evidence="2" type="ORF">PM006_02775</name>
</gene>
<dbReference type="InterPro" id="IPR046450">
    <property type="entry name" value="PA_dom_sf"/>
</dbReference>
<dbReference type="InterPro" id="IPR039373">
    <property type="entry name" value="Peptidase_M28B"/>
</dbReference>
<dbReference type="PANTHER" id="PTHR10404:SF46">
    <property type="entry name" value="VACUOLAR PROTEIN SORTING-ASSOCIATED PROTEIN 70"/>
    <property type="match status" value="1"/>
</dbReference>
<accession>A0AAW6AQJ4</accession>
<dbReference type="RefSeq" id="WP_150026774.1">
    <property type="nucleotide sequence ID" value="NZ_CACRUA010000079.1"/>
</dbReference>
<protein>
    <submittedName>
        <fullName evidence="2">M28 family peptidase</fullName>
    </submittedName>
</protein>
<dbReference type="Proteomes" id="UP001300871">
    <property type="component" value="Unassembled WGS sequence"/>
</dbReference>